<name>A0A9P7F2H9_9AGAM</name>
<dbReference type="GeneID" id="64704027"/>
<evidence type="ECO:0000313" key="3">
    <source>
        <dbReference type="Proteomes" id="UP000823399"/>
    </source>
</evidence>
<feature type="compositionally biased region" description="Acidic residues" evidence="1">
    <location>
        <begin position="430"/>
        <end position="441"/>
    </location>
</feature>
<comment type="caution">
    <text evidence="2">The sequence shown here is derived from an EMBL/GenBank/DDBJ whole genome shotgun (WGS) entry which is preliminary data.</text>
</comment>
<dbReference type="AlphaFoldDB" id="A0A9P7F2H9"/>
<evidence type="ECO:0000256" key="1">
    <source>
        <dbReference type="SAM" id="MobiDB-lite"/>
    </source>
</evidence>
<dbReference type="Proteomes" id="UP000823399">
    <property type="component" value="Unassembled WGS sequence"/>
</dbReference>
<gene>
    <name evidence="2" type="ORF">F5147DRAFT_775755</name>
</gene>
<accession>A0A9P7F2H9</accession>
<feature type="region of interest" description="Disordered" evidence="1">
    <location>
        <begin position="496"/>
        <end position="535"/>
    </location>
</feature>
<reference evidence="2" key="1">
    <citation type="journal article" date="2020" name="New Phytol.">
        <title>Comparative genomics reveals dynamic genome evolution in host specialist ectomycorrhizal fungi.</title>
        <authorList>
            <person name="Lofgren L.A."/>
            <person name="Nguyen N.H."/>
            <person name="Vilgalys R."/>
            <person name="Ruytinx J."/>
            <person name="Liao H.L."/>
            <person name="Branco S."/>
            <person name="Kuo A."/>
            <person name="LaButti K."/>
            <person name="Lipzen A."/>
            <person name="Andreopoulos W."/>
            <person name="Pangilinan J."/>
            <person name="Riley R."/>
            <person name="Hundley H."/>
            <person name="Na H."/>
            <person name="Barry K."/>
            <person name="Grigoriev I.V."/>
            <person name="Stajich J.E."/>
            <person name="Kennedy P.G."/>
        </authorList>
    </citation>
    <scope>NUCLEOTIDE SEQUENCE</scope>
    <source>
        <strain evidence="2">FC423</strain>
    </source>
</reference>
<dbReference type="OrthoDB" id="2675889at2759"/>
<proteinExistence type="predicted"/>
<organism evidence="2 3">
    <name type="scientific">Suillus discolor</name>
    <dbReference type="NCBI Taxonomy" id="1912936"/>
    <lineage>
        <taxon>Eukaryota</taxon>
        <taxon>Fungi</taxon>
        <taxon>Dikarya</taxon>
        <taxon>Basidiomycota</taxon>
        <taxon>Agaricomycotina</taxon>
        <taxon>Agaricomycetes</taxon>
        <taxon>Agaricomycetidae</taxon>
        <taxon>Boletales</taxon>
        <taxon>Suillineae</taxon>
        <taxon>Suillaceae</taxon>
        <taxon>Suillus</taxon>
    </lineage>
</organism>
<protein>
    <submittedName>
        <fullName evidence="2">Uncharacterized protein</fullName>
    </submittedName>
</protein>
<feature type="region of interest" description="Disordered" evidence="1">
    <location>
        <begin position="645"/>
        <end position="687"/>
    </location>
</feature>
<feature type="region of interest" description="Disordered" evidence="1">
    <location>
        <begin position="323"/>
        <end position="456"/>
    </location>
</feature>
<feature type="compositionally biased region" description="Basic residues" evidence="1">
    <location>
        <begin position="356"/>
        <end position="373"/>
    </location>
</feature>
<sequence>MDSASAKHGFEGVFIICSKVVNQDASLGHIHTTPGAEDFWATRCLADEDIMIGHLKAHVYNLASLSVAKGMQADNASSAKEIELSRRYTPSQASRQPTKDGPEVLEVPDSDVDDWRLQADHLQCIKGGIVALELGGKLTIRSGHFPWKKLHGDFDHQGFVMEGYPEDVLMPGETRSTIRSKGINDLDKREQVILAEALKAGTLVIKHCGNGTTDHKDKSQSHAVIMGEAPPPNSIHSQGRRLLANGVVDREGLPGLRPSTATTKVKKFKPLTGQKPAPTQTPIVIDVTPPSAAVPQKKLVVSVDVPPSRPFKVVRYPKSKVMPVPTNTIAHDDSVKASSGSEEDDSGSDYEEKAESHKRKAKASGGAHYKRRAPSSDIELANSPKGKSRAKGKGRAPGPAHYSDKATTSMQKGAPERSHQPHYRTVMSDSEGEGEKDEVMEEPTHKPLRLRDGPVNLEKISEEVKERPKPKKVLPGSTVAARQVAFYEGGMIDARERGTGASEEPVPRTAYEGPQTGGGSGATSGARELPSRPMQECHIPRSGPGPGPITHIISRLPDPADFSLMSGSDPCLSSVPYPFTLLIPFSVRLEFSSRRPPLVLGSIPIDFSPPPLPLVVLRCFLSSSDIVRISLILHSRMSAGIPMHRTSDSGLVRQPPDIVQQPSEVRGTYSGKGRSARAEAKPFGSDP</sequence>
<keyword evidence="3" id="KW-1185">Reference proteome</keyword>
<evidence type="ECO:0000313" key="2">
    <source>
        <dbReference type="EMBL" id="KAG2104045.1"/>
    </source>
</evidence>
<dbReference type="RefSeq" id="XP_041290750.1">
    <property type="nucleotide sequence ID" value="XM_041441768.1"/>
</dbReference>
<feature type="compositionally biased region" description="Basic and acidic residues" evidence="1">
    <location>
        <begin position="442"/>
        <end position="452"/>
    </location>
</feature>
<feature type="region of interest" description="Disordered" evidence="1">
    <location>
        <begin position="79"/>
        <end position="104"/>
    </location>
</feature>
<dbReference type="EMBL" id="JABBWM010000042">
    <property type="protein sequence ID" value="KAG2104045.1"/>
    <property type="molecule type" value="Genomic_DNA"/>
</dbReference>